<keyword evidence="1" id="KW-0812">Transmembrane</keyword>
<gene>
    <name evidence="2" type="ORF">PEPS_39270</name>
</gene>
<proteinExistence type="predicted"/>
<dbReference type="InterPro" id="IPR046513">
    <property type="entry name" value="DUF6691"/>
</dbReference>
<dbReference type="RefSeq" id="WP_338399062.1">
    <property type="nucleotide sequence ID" value="NZ_AP025295.1"/>
</dbReference>
<protein>
    <submittedName>
        <fullName evidence="2">Transporter</fullName>
    </submittedName>
</protein>
<keyword evidence="2" id="KW-0614">Plasmid</keyword>
<keyword evidence="3" id="KW-1185">Reference proteome</keyword>
<evidence type="ECO:0000256" key="1">
    <source>
        <dbReference type="SAM" id="Phobius"/>
    </source>
</evidence>
<organism evidence="2 3">
    <name type="scientific">Persicobacter psychrovividus</name>
    <dbReference type="NCBI Taxonomy" id="387638"/>
    <lineage>
        <taxon>Bacteria</taxon>
        <taxon>Pseudomonadati</taxon>
        <taxon>Bacteroidota</taxon>
        <taxon>Cytophagia</taxon>
        <taxon>Cytophagales</taxon>
        <taxon>Persicobacteraceae</taxon>
        <taxon>Persicobacter</taxon>
    </lineage>
</organism>
<feature type="transmembrane region" description="Helical" evidence="1">
    <location>
        <begin position="84"/>
        <end position="109"/>
    </location>
</feature>
<dbReference type="EMBL" id="AP025295">
    <property type="protein sequence ID" value="BDD01647.1"/>
    <property type="molecule type" value="Genomic_DNA"/>
</dbReference>
<evidence type="ECO:0000313" key="2">
    <source>
        <dbReference type="EMBL" id="BDD01647.1"/>
    </source>
</evidence>
<name>A0ABM7VL01_9BACT</name>
<reference evidence="2 3" key="1">
    <citation type="submission" date="2021-12" db="EMBL/GenBank/DDBJ databases">
        <title>Genome sequencing of bacteria with rrn-lacking chromosome and rrn-plasmid.</title>
        <authorList>
            <person name="Anda M."/>
            <person name="Iwasaki W."/>
        </authorList>
    </citation>
    <scope>NUCLEOTIDE SEQUENCE [LARGE SCALE GENOMIC DNA]</scope>
    <source>
        <strain evidence="2 3">NBRC 101262</strain>
        <plasmid evidence="2 3">pPP3</plasmid>
    </source>
</reference>
<keyword evidence="1" id="KW-0472">Membrane</keyword>
<feature type="transmembrane region" description="Helical" evidence="1">
    <location>
        <begin position="40"/>
        <end position="59"/>
    </location>
</feature>
<feature type="transmembrane region" description="Helical" evidence="1">
    <location>
        <begin position="115"/>
        <end position="133"/>
    </location>
</feature>
<sequence>MLLKGLKYIGLGFVLGIIFTKSEIISWFRIYEMFQFDSFHMYGIIGSAIAVGALGTYLIKKNDVHDQNGQAITIADKSGSPKRYIYGGLIFGFGWALSGSCPGPMFFILGTGASFMLITIVFAILGTLTYGLLRDKLPH</sequence>
<keyword evidence="1" id="KW-1133">Transmembrane helix</keyword>
<geneLocation type="plasmid" evidence="2 3">
    <name>pPP3</name>
</geneLocation>
<dbReference type="Pfam" id="PF20398">
    <property type="entry name" value="DUF6691"/>
    <property type="match status" value="1"/>
</dbReference>
<dbReference type="Proteomes" id="UP001354989">
    <property type="component" value="Plasmid pPP3"/>
</dbReference>
<feature type="transmembrane region" description="Helical" evidence="1">
    <location>
        <begin position="7"/>
        <end position="28"/>
    </location>
</feature>
<accession>A0ABM7VL01</accession>
<evidence type="ECO:0000313" key="3">
    <source>
        <dbReference type="Proteomes" id="UP001354989"/>
    </source>
</evidence>